<reference evidence="1" key="1">
    <citation type="submission" date="2022-03" db="EMBL/GenBank/DDBJ databases">
        <title>Identification of a novel bacterium isolated from mangrove sediments.</title>
        <authorList>
            <person name="Pan X."/>
        </authorList>
    </citation>
    <scope>NUCLEOTIDE SEQUENCE</scope>
    <source>
        <strain evidence="1">B1949</strain>
    </source>
</reference>
<proteinExistence type="predicted"/>
<dbReference type="Proteomes" id="UP001162881">
    <property type="component" value="Unassembled WGS sequence"/>
</dbReference>
<name>A0ABT0BK28_9SPHN</name>
<keyword evidence="2" id="KW-1185">Reference proteome</keyword>
<gene>
    <name evidence="1" type="ORF">MTR62_21165</name>
</gene>
<protein>
    <submittedName>
        <fullName evidence="1">Uncharacterized protein</fullName>
    </submittedName>
</protein>
<organism evidence="1 2">
    <name type="scientific">Novosphingobium organovorum</name>
    <dbReference type="NCBI Taxonomy" id="2930092"/>
    <lineage>
        <taxon>Bacteria</taxon>
        <taxon>Pseudomonadati</taxon>
        <taxon>Pseudomonadota</taxon>
        <taxon>Alphaproteobacteria</taxon>
        <taxon>Sphingomonadales</taxon>
        <taxon>Sphingomonadaceae</taxon>
        <taxon>Novosphingobium</taxon>
    </lineage>
</organism>
<feature type="non-terminal residue" evidence="1">
    <location>
        <position position="1"/>
    </location>
</feature>
<dbReference type="EMBL" id="JALHLF010000268">
    <property type="protein sequence ID" value="MCJ2185176.1"/>
    <property type="molecule type" value="Genomic_DNA"/>
</dbReference>
<evidence type="ECO:0000313" key="1">
    <source>
        <dbReference type="EMBL" id="MCJ2185176.1"/>
    </source>
</evidence>
<evidence type="ECO:0000313" key="2">
    <source>
        <dbReference type="Proteomes" id="UP001162881"/>
    </source>
</evidence>
<feature type="non-terminal residue" evidence="1">
    <location>
        <position position="178"/>
    </location>
</feature>
<accession>A0ABT0BK28</accession>
<comment type="caution">
    <text evidence="1">The sequence shown here is derived from an EMBL/GenBank/DDBJ whole genome shotgun (WGS) entry which is preliminary data.</text>
</comment>
<sequence>VPRSDDDRLSAPAEARARILAPAPAPAPGDPGVIADWQALAPLWIARSGLGLTANTAPGVCLIAPSAVAAPFFDELAQRLVWPVRDGAERWLGLTIDHDETLAPALEALEANVRHGWQGVVLVRLEAHGERLTLRPLTLHGPHGPIDLTLWRAPHRPRLAPTGAQQRLSDWLERLRAA</sequence>
<dbReference type="RefSeq" id="WP_244024654.1">
    <property type="nucleotide sequence ID" value="NZ_JALHLF010000268.1"/>
</dbReference>